<evidence type="ECO:0000256" key="2">
    <source>
        <dbReference type="SAM" id="SignalP"/>
    </source>
</evidence>
<feature type="signal peptide" evidence="2">
    <location>
        <begin position="1"/>
        <end position="22"/>
    </location>
</feature>
<dbReference type="Pfam" id="PF00565">
    <property type="entry name" value="SNase"/>
    <property type="match status" value="1"/>
</dbReference>
<dbReference type="InterPro" id="IPR016071">
    <property type="entry name" value="Staphylococal_nuclease_OB-fold"/>
</dbReference>
<dbReference type="InterPro" id="IPR035437">
    <property type="entry name" value="SNase_OB-fold_sf"/>
</dbReference>
<dbReference type="RefSeq" id="WP_166230581.1">
    <property type="nucleotide sequence ID" value="NZ_CP049989.1"/>
</dbReference>
<gene>
    <name evidence="4" type="ORF">G9Q37_21285</name>
</gene>
<dbReference type="SUPFAM" id="SSF50199">
    <property type="entry name" value="Staphylococcal nuclease"/>
    <property type="match status" value="1"/>
</dbReference>
<evidence type="ECO:0000313" key="4">
    <source>
        <dbReference type="EMBL" id="QIM54518.1"/>
    </source>
</evidence>
<dbReference type="PROSITE" id="PS50830">
    <property type="entry name" value="TNASE_3"/>
    <property type="match status" value="1"/>
</dbReference>
<dbReference type="PROSITE" id="PS51257">
    <property type="entry name" value="PROKAR_LIPOPROTEIN"/>
    <property type="match status" value="1"/>
</dbReference>
<evidence type="ECO:0000259" key="3">
    <source>
        <dbReference type="PROSITE" id="PS50830"/>
    </source>
</evidence>
<keyword evidence="5" id="KW-1185">Reference proteome</keyword>
<organism evidence="4 5">
    <name type="scientific">Hydrogenophaga crocea</name>
    <dbReference type="NCBI Taxonomy" id="2716225"/>
    <lineage>
        <taxon>Bacteria</taxon>
        <taxon>Pseudomonadati</taxon>
        <taxon>Pseudomonadota</taxon>
        <taxon>Betaproteobacteria</taxon>
        <taxon>Burkholderiales</taxon>
        <taxon>Comamonadaceae</taxon>
        <taxon>Hydrogenophaga</taxon>
    </lineage>
</organism>
<feature type="chain" id="PRO_5026028778" evidence="2">
    <location>
        <begin position="23"/>
        <end position="174"/>
    </location>
</feature>
<reference evidence="4 5" key="1">
    <citation type="submission" date="2020-03" db="EMBL/GenBank/DDBJ databases">
        <title>Hydrogenophaga sp. nov. isolated from cyanobacterial mat.</title>
        <authorList>
            <person name="Thorat V."/>
            <person name="Kirdat K."/>
            <person name="Tiwarekar B."/>
            <person name="Costa E.D."/>
            <person name="Yadav A."/>
        </authorList>
    </citation>
    <scope>NUCLEOTIDE SEQUENCE [LARGE SCALE GENOMIC DNA]</scope>
    <source>
        <strain evidence="4 5">BA0156</strain>
    </source>
</reference>
<dbReference type="Gene3D" id="2.40.50.90">
    <property type="match status" value="1"/>
</dbReference>
<dbReference type="KEGG" id="hcz:G9Q37_21285"/>
<dbReference type="Proteomes" id="UP000503162">
    <property type="component" value="Chromosome"/>
</dbReference>
<evidence type="ECO:0000313" key="5">
    <source>
        <dbReference type="Proteomes" id="UP000503162"/>
    </source>
</evidence>
<dbReference type="EMBL" id="CP049989">
    <property type="protein sequence ID" value="QIM54518.1"/>
    <property type="molecule type" value="Genomic_DNA"/>
</dbReference>
<sequence length="174" mass="19228">MRASAWVLAALLAGCAPLAARADGPERYDARVVRVFDGDTLWVQPADGGRWRKLRLDDIDAPEICQAGGLAARDALAERVLGRTVQVEQRAHDAYGRAIVRLQLQGEDLNRWLVRTGHAWAHQWRGSGPYLSEEAAARRAARGLFGHADPEPPRDFRRRHGACENPPNGLSVPR</sequence>
<feature type="region of interest" description="Disordered" evidence="1">
    <location>
        <begin position="142"/>
        <end position="174"/>
    </location>
</feature>
<name>A0A6G8IND5_9BURK</name>
<keyword evidence="2" id="KW-0732">Signal</keyword>
<dbReference type="PANTHER" id="PTHR12302:SF26">
    <property type="entry name" value="BLR1266 PROTEIN"/>
    <property type="match status" value="1"/>
</dbReference>
<dbReference type="AlphaFoldDB" id="A0A6G8IND5"/>
<dbReference type="PANTHER" id="PTHR12302">
    <property type="entry name" value="EBNA2 BINDING PROTEIN P100"/>
    <property type="match status" value="1"/>
</dbReference>
<dbReference type="SMART" id="SM00318">
    <property type="entry name" value="SNc"/>
    <property type="match status" value="1"/>
</dbReference>
<proteinExistence type="predicted"/>
<protein>
    <submittedName>
        <fullName evidence="4">Thermonuclease family protein</fullName>
    </submittedName>
</protein>
<evidence type="ECO:0000256" key="1">
    <source>
        <dbReference type="SAM" id="MobiDB-lite"/>
    </source>
</evidence>
<accession>A0A6G8IND5</accession>
<feature type="domain" description="TNase-like" evidence="3">
    <location>
        <begin position="26"/>
        <end position="147"/>
    </location>
</feature>